<evidence type="ECO:0000313" key="2">
    <source>
        <dbReference type="EMBL" id="CAK0783376.1"/>
    </source>
</evidence>
<comment type="caution">
    <text evidence="2">The sequence shown here is derived from an EMBL/GenBank/DDBJ whole genome shotgun (WGS) entry which is preliminary data.</text>
</comment>
<sequence length="114" mass="12004">MLAQGLVAYATSGDDASSQHGETSEDSYFVGSDAESDDSATKRRKEAESRLKDADEARNGAAASQILPDPLSVLHCQSRAPAYLTPEATRPLAAPVHRGGRSAPAPEQRQATPL</sequence>
<name>A0AAV1I7P6_9CHLO</name>
<dbReference type="Proteomes" id="UP001314263">
    <property type="component" value="Unassembled WGS sequence"/>
</dbReference>
<keyword evidence="3" id="KW-1185">Reference proteome</keyword>
<dbReference type="AlphaFoldDB" id="A0AAV1I7P6"/>
<reference evidence="2 3" key="1">
    <citation type="submission" date="2023-10" db="EMBL/GenBank/DDBJ databases">
        <authorList>
            <person name="Maclean D."/>
            <person name="Macfadyen A."/>
        </authorList>
    </citation>
    <scope>NUCLEOTIDE SEQUENCE [LARGE SCALE GENOMIC DNA]</scope>
</reference>
<organism evidence="2 3">
    <name type="scientific">Coccomyxa viridis</name>
    <dbReference type="NCBI Taxonomy" id="1274662"/>
    <lineage>
        <taxon>Eukaryota</taxon>
        <taxon>Viridiplantae</taxon>
        <taxon>Chlorophyta</taxon>
        <taxon>core chlorophytes</taxon>
        <taxon>Trebouxiophyceae</taxon>
        <taxon>Trebouxiophyceae incertae sedis</taxon>
        <taxon>Coccomyxaceae</taxon>
        <taxon>Coccomyxa</taxon>
    </lineage>
</organism>
<feature type="region of interest" description="Disordered" evidence="1">
    <location>
        <begin position="1"/>
        <end position="70"/>
    </location>
</feature>
<feature type="region of interest" description="Disordered" evidence="1">
    <location>
        <begin position="84"/>
        <end position="114"/>
    </location>
</feature>
<evidence type="ECO:0000256" key="1">
    <source>
        <dbReference type="SAM" id="MobiDB-lite"/>
    </source>
</evidence>
<accession>A0AAV1I7P6</accession>
<proteinExistence type="predicted"/>
<dbReference type="EMBL" id="CAUYUE010000008">
    <property type="protein sequence ID" value="CAK0783376.1"/>
    <property type="molecule type" value="Genomic_DNA"/>
</dbReference>
<feature type="compositionally biased region" description="Basic and acidic residues" evidence="1">
    <location>
        <begin position="39"/>
        <end position="58"/>
    </location>
</feature>
<protein>
    <submittedName>
        <fullName evidence="2">Uncharacterized protein</fullName>
    </submittedName>
</protein>
<evidence type="ECO:0000313" key="3">
    <source>
        <dbReference type="Proteomes" id="UP001314263"/>
    </source>
</evidence>
<gene>
    <name evidence="2" type="ORF">CVIRNUC_006575</name>
</gene>